<dbReference type="STRING" id="74649.A0A2P6QR35"/>
<dbReference type="GO" id="GO:0004722">
    <property type="term" value="F:protein serine/threonine phosphatase activity"/>
    <property type="evidence" value="ECO:0007669"/>
    <property type="project" value="InterPro"/>
</dbReference>
<reference evidence="2 3" key="1">
    <citation type="journal article" date="2018" name="Nat. Genet.">
        <title>The Rosa genome provides new insights in the design of modern roses.</title>
        <authorList>
            <person name="Bendahmane M."/>
        </authorList>
    </citation>
    <scope>NUCLEOTIDE SEQUENCE [LARGE SCALE GENOMIC DNA]</scope>
    <source>
        <strain evidence="3">cv. Old Blush</strain>
    </source>
</reference>
<proteinExistence type="predicted"/>
<dbReference type="InterPro" id="IPR001932">
    <property type="entry name" value="PPM-type_phosphatase-like_dom"/>
</dbReference>
<dbReference type="Gene3D" id="3.60.40.10">
    <property type="entry name" value="PPM-type phosphatase domain"/>
    <property type="match status" value="1"/>
</dbReference>
<feature type="domain" description="PPM-type phosphatase" evidence="1">
    <location>
        <begin position="56"/>
        <end position="278"/>
    </location>
</feature>
<gene>
    <name evidence="2" type="ORF">RchiOBHm_Chr4g0393921</name>
</gene>
<dbReference type="InterPro" id="IPR015655">
    <property type="entry name" value="PP2C"/>
</dbReference>
<name>A0A2P6QR35_ROSCH</name>
<keyword evidence="2" id="KW-0378">Hydrolase</keyword>
<evidence type="ECO:0000259" key="1">
    <source>
        <dbReference type="PROSITE" id="PS51746"/>
    </source>
</evidence>
<dbReference type="EMBL" id="PDCK01000042">
    <property type="protein sequence ID" value="PRQ36645.1"/>
    <property type="molecule type" value="Genomic_DNA"/>
</dbReference>
<dbReference type="PROSITE" id="PS51746">
    <property type="entry name" value="PPM_2"/>
    <property type="match status" value="1"/>
</dbReference>
<dbReference type="SUPFAM" id="SSF81606">
    <property type="entry name" value="PP2C-like"/>
    <property type="match status" value="1"/>
</dbReference>
<dbReference type="Proteomes" id="UP000238479">
    <property type="component" value="Chromosome 4"/>
</dbReference>
<dbReference type="Pfam" id="PF00481">
    <property type="entry name" value="PP2C"/>
    <property type="match status" value="2"/>
</dbReference>
<dbReference type="PANTHER" id="PTHR47992">
    <property type="entry name" value="PROTEIN PHOSPHATASE"/>
    <property type="match status" value="1"/>
</dbReference>
<dbReference type="Gramene" id="PRQ36645">
    <property type="protein sequence ID" value="PRQ36645"/>
    <property type="gene ID" value="RchiOBHm_Chr4g0393921"/>
</dbReference>
<evidence type="ECO:0000313" key="3">
    <source>
        <dbReference type="Proteomes" id="UP000238479"/>
    </source>
</evidence>
<dbReference type="OrthoDB" id="10264738at2759"/>
<evidence type="ECO:0000313" key="2">
    <source>
        <dbReference type="EMBL" id="PRQ36645.1"/>
    </source>
</evidence>
<protein>
    <recommendedName>
        <fullName evidence="1">PPM-type phosphatase domain-containing protein</fullName>
    </recommendedName>
</protein>
<dbReference type="InterPro" id="IPR036457">
    <property type="entry name" value="PPM-type-like_dom_sf"/>
</dbReference>
<dbReference type="OMA" id="GTKHSKG"/>
<dbReference type="AlphaFoldDB" id="A0A2P6QR35"/>
<organism evidence="2 3">
    <name type="scientific">Rosa chinensis</name>
    <name type="common">China rose</name>
    <dbReference type="NCBI Taxonomy" id="74649"/>
    <lineage>
        <taxon>Eukaryota</taxon>
        <taxon>Viridiplantae</taxon>
        <taxon>Streptophyta</taxon>
        <taxon>Embryophyta</taxon>
        <taxon>Tracheophyta</taxon>
        <taxon>Spermatophyta</taxon>
        <taxon>Magnoliopsida</taxon>
        <taxon>eudicotyledons</taxon>
        <taxon>Gunneridae</taxon>
        <taxon>Pentapetalae</taxon>
        <taxon>rosids</taxon>
        <taxon>fabids</taxon>
        <taxon>Rosales</taxon>
        <taxon>Rosaceae</taxon>
        <taxon>Rosoideae</taxon>
        <taxon>Rosoideae incertae sedis</taxon>
        <taxon>Rosa</taxon>
    </lineage>
</organism>
<accession>A0A2P6QR35</accession>
<dbReference type="SMART" id="SM00332">
    <property type="entry name" value="PP2Cc"/>
    <property type="match status" value="1"/>
</dbReference>
<keyword evidence="3" id="KW-1185">Reference proteome</keyword>
<dbReference type="CDD" id="cd00143">
    <property type="entry name" value="PP2Cc"/>
    <property type="match status" value="1"/>
</dbReference>
<sequence length="279" mass="31486">MADNHNISGKFMGLKDFHLKFKQGFQLRRILKIKTGVKKKEANFTTKPSWMMPAVSHGHHVVEGYDEFDCDYVVAQREQIEELEVWLFGVSDPRIGGGITKYMQAHLFDKKPKESIIKGKSNETMRKAYLDAKAKLRDAQGTEETTGVGSVSAMVINGEKLVLANMGDYRAIVCREGLAHEIGIRQKQSPKMSWTHRLFKANNKQSKSSDLVVGAEKIENDSEFVILASSGIWEVMKYQEAVNLIRRIENPEIAAECLASEASNRMSRSNISCLVIRFD</sequence>
<comment type="caution">
    <text evidence="2">The sequence shown here is derived from an EMBL/GenBank/DDBJ whole genome shotgun (WGS) entry which is preliminary data.</text>
</comment>